<organism evidence="1 2">
    <name type="scientific">Armillaria tabescens</name>
    <name type="common">Ringless honey mushroom</name>
    <name type="synonym">Agaricus tabescens</name>
    <dbReference type="NCBI Taxonomy" id="1929756"/>
    <lineage>
        <taxon>Eukaryota</taxon>
        <taxon>Fungi</taxon>
        <taxon>Dikarya</taxon>
        <taxon>Basidiomycota</taxon>
        <taxon>Agaricomycotina</taxon>
        <taxon>Agaricomycetes</taxon>
        <taxon>Agaricomycetidae</taxon>
        <taxon>Agaricales</taxon>
        <taxon>Marasmiineae</taxon>
        <taxon>Physalacriaceae</taxon>
        <taxon>Desarmillaria</taxon>
    </lineage>
</organism>
<evidence type="ECO:0000313" key="2">
    <source>
        <dbReference type="Proteomes" id="UP001175211"/>
    </source>
</evidence>
<protein>
    <recommendedName>
        <fullName evidence="3">Alpha/beta-hydrolase</fullName>
    </recommendedName>
</protein>
<gene>
    <name evidence="1" type="ORF">EV420DRAFT_1726804</name>
</gene>
<dbReference type="InterPro" id="IPR029058">
    <property type="entry name" value="AB_hydrolase_fold"/>
</dbReference>
<reference evidence="1" key="1">
    <citation type="submission" date="2023-06" db="EMBL/GenBank/DDBJ databases">
        <authorList>
            <consortium name="Lawrence Berkeley National Laboratory"/>
            <person name="Ahrendt S."/>
            <person name="Sahu N."/>
            <person name="Indic B."/>
            <person name="Wong-Bajracharya J."/>
            <person name="Merenyi Z."/>
            <person name="Ke H.-M."/>
            <person name="Monk M."/>
            <person name="Kocsube S."/>
            <person name="Drula E."/>
            <person name="Lipzen A."/>
            <person name="Balint B."/>
            <person name="Henrissat B."/>
            <person name="Andreopoulos B."/>
            <person name="Martin F.M."/>
            <person name="Harder C.B."/>
            <person name="Rigling D."/>
            <person name="Ford K.L."/>
            <person name="Foster G.D."/>
            <person name="Pangilinan J."/>
            <person name="Papanicolaou A."/>
            <person name="Barry K."/>
            <person name="LaButti K."/>
            <person name="Viragh M."/>
            <person name="Koriabine M."/>
            <person name="Yan M."/>
            <person name="Riley R."/>
            <person name="Champramary S."/>
            <person name="Plett K.L."/>
            <person name="Tsai I.J."/>
            <person name="Slot J."/>
            <person name="Sipos G."/>
            <person name="Plett J."/>
            <person name="Nagy L.G."/>
            <person name="Grigoriev I.V."/>
        </authorList>
    </citation>
    <scope>NUCLEOTIDE SEQUENCE</scope>
    <source>
        <strain evidence="1">CCBAS 213</strain>
    </source>
</reference>
<keyword evidence="2" id="KW-1185">Reference proteome</keyword>
<dbReference type="Proteomes" id="UP001175211">
    <property type="component" value="Unassembled WGS sequence"/>
</dbReference>
<dbReference type="SUPFAM" id="SSF53474">
    <property type="entry name" value="alpha/beta-Hydrolases"/>
    <property type="match status" value="1"/>
</dbReference>
<evidence type="ECO:0008006" key="3">
    <source>
        <dbReference type="Google" id="ProtNLM"/>
    </source>
</evidence>
<dbReference type="AlphaFoldDB" id="A0AA39MR46"/>
<sequence>MFNEDSKGCDEFTARMRKTLLQYEMHARTSNKPGSGAKPKPMGRSCRAAFIPILKSKCVSIEQTTRGAHQYGPTDRHMLNVYYPPTPCPNTLILAFSYGGGFYMGARMHPTPLSIIYYNSAPSLPPMDSSPFVKFPGTAQDMQDAIQWLMDDLPFPDSGIHVLGHLMDMFTVLAPPELFSPTLHPRIGERDIPCLHPTMEKFGAALRVSYDEFAAKGHNHISLMFALGTGQGKEWAEDAVKWTHACRELH</sequence>
<dbReference type="GeneID" id="85363387"/>
<dbReference type="RefSeq" id="XP_060324447.1">
    <property type="nucleotide sequence ID" value="XM_060479839.1"/>
</dbReference>
<evidence type="ECO:0000313" key="1">
    <source>
        <dbReference type="EMBL" id="KAK0442760.1"/>
    </source>
</evidence>
<dbReference type="EMBL" id="JAUEPS010000062">
    <property type="protein sequence ID" value="KAK0442760.1"/>
    <property type="molecule type" value="Genomic_DNA"/>
</dbReference>
<comment type="caution">
    <text evidence="1">The sequence shown here is derived from an EMBL/GenBank/DDBJ whole genome shotgun (WGS) entry which is preliminary data.</text>
</comment>
<accession>A0AA39MR46</accession>
<proteinExistence type="predicted"/>
<name>A0AA39MR46_ARMTA</name>
<dbReference type="Gene3D" id="3.40.50.1820">
    <property type="entry name" value="alpha/beta hydrolase"/>
    <property type="match status" value="1"/>
</dbReference>